<gene>
    <name evidence="2" type="ORF">VSU01S_03420</name>
</gene>
<feature type="transmembrane region" description="Helical" evidence="1">
    <location>
        <begin position="43"/>
        <end position="66"/>
    </location>
</feature>
<keyword evidence="3" id="KW-1185">Reference proteome</keyword>
<keyword evidence="1" id="KW-1133">Transmembrane helix</keyword>
<feature type="transmembrane region" description="Helical" evidence="1">
    <location>
        <begin position="6"/>
        <end position="31"/>
    </location>
</feature>
<name>A0A511QLP2_9VIBR</name>
<feature type="transmembrane region" description="Helical" evidence="1">
    <location>
        <begin position="86"/>
        <end position="107"/>
    </location>
</feature>
<keyword evidence="1" id="KW-0472">Membrane</keyword>
<accession>A0A511QLP2</accession>
<dbReference type="EMBL" id="BJXK01000001">
    <property type="protein sequence ID" value="GEM78097.1"/>
    <property type="molecule type" value="Genomic_DNA"/>
</dbReference>
<dbReference type="Proteomes" id="UP000321113">
    <property type="component" value="Unassembled WGS sequence"/>
</dbReference>
<evidence type="ECO:0000313" key="2">
    <source>
        <dbReference type="EMBL" id="GEM78097.1"/>
    </source>
</evidence>
<dbReference type="OrthoDB" id="5871644at2"/>
<comment type="caution">
    <text evidence="2">The sequence shown here is derived from an EMBL/GenBank/DDBJ whole genome shotgun (WGS) entry which is preliminary data.</text>
</comment>
<evidence type="ECO:0000256" key="1">
    <source>
        <dbReference type="SAM" id="Phobius"/>
    </source>
</evidence>
<protein>
    <submittedName>
        <fullName evidence="2">Uncharacterized protein</fullName>
    </submittedName>
</protein>
<evidence type="ECO:0000313" key="3">
    <source>
        <dbReference type="Proteomes" id="UP000321113"/>
    </source>
</evidence>
<keyword evidence="1" id="KW-0812">Transmembrane</keyword>
<organism evidence="2 3">
    <name type="scientific">Vibrio superstes NBRC 103154</name>
    <dbReference type="NCBI Taxonomy" id="1219062"/>
    <lineage>
        <taxon>Bacteria</taxon>
        <taxon>Pseudomonadati</taxon>
        <taxon>Pseudomonadota</taxon>
        <taxon>Gammaproteobacteria</taxon>
        <taxon>Vibrionales</taxon>
        <taxon>Vibrionaceae</taxon>
        <taxon>Vibrio</taxon>
    </lineage>
</organism>
<dbReference type="RefSeq" id="WP_119008739.1">
    <property type="nucleotide sequence ID" value="NZ_BJXK01000001.1"/>
</dbReference>
<reference evidence="2 3" key="1">
    <citation type="submission" date="2019-07" db="EMBL/GenBank/DDBJ databases">
        <title>Whole genome shotgun sequence of Vibrio superstes NBRC 103154.</title>
        <authorList>
            <person name="Hosoyama A."/>
            <person name="Uohara A."/>
            <person name="Ohji S."/>
            <person name="Ichikawa N."/>
        </authorList>
    </citation>
    <scope>NUCLEOTIDE SEQUENCE [LARGE SCALE GENOMIC DNA]</scope>
    <source>
        <strain evidence="2 3">NBRC 103154</strain>
    </source>
</reference>
<feature type="transmembrane region" description="Helical" evidence="1">
    <location>
        <begin position="119"/>
        <end position="142"/>
    </location>
</feature>
<sequence length="159" mass="17956">MSPESYWLIGFAMVALSVWKTYTGPALAGFLGLSYPEMFMFNILPAMGAGFFGWYFGSVLEVPLPFKRAVHFRPRLRKFLRAWNRYGQISMALLAPILIGIPVFTLVSRKLKQGGVKTFTLLFLSILLCSGVSYFGFLLLNWQEYIAIEALLPDTVDPK</sequence>
<proteinExistence type="predicted"/>
<dbReference type="AlphaFoldDB" id="A0A511QLP2"/>